<reference evidence="1 2" key="1">
    <citation type="journal article" date="2022" name="Microbiol. Resour. Announc.">
        <title>Complete Genome Sequence of Mesorhizobium ciceri Strain R30, a Rhizobium Used as a Commercial Inoculant for Chickpea in Argentina.</title>
        <authorList>
            <person name="Foresto E."/>
            <person name="Revale S."/>
            <person name="Primo E."/>
            <person name="Nievas F."/>
            <person name="Carezzano E."/>
            <person name="Puente M."/>
            <person name="Alzari P."/>
            <person name="Mart M."/>
            <person name="Ben-Assaya M."/>
            <person name="Mornico D."/>
            <person name="Santoro M."/>
            <person name="Mart F."/>
            <person name="Giordano W."/>
            <person name="Bogino P."/>
        </authorList>
    </citation>
    <scope>NUCLEOTIDE SEQUENCE [LARGE SCALE GENOMIC DNA]</scope>
    <source>
        <strain evidence="1 2">R30</strain>
    </source>
</reference>
<keyword evidence="1" id="KW-0614">Plasmid</keyword>
<name>A0AB38TK62_9HYPH</name>
<proteinExistence type="predicted"/>
<dbReference type="RefSeq" id="WP_013525011.1">
    <property type="nucleotide sequence ID" value="NZ_CP088148.1"/>
</dbReference>
<geneLocation type="plasmid" evidence="1 2">
    <name>unnamed</name>
</geneLocation>
<gene>
    <name evidence="1" type="ORF">LRP29_32095</name>
</gene>
<dbReference type="AlphaFoldDB" id="A0AB38TK62"/>
<sequence>MRWLSKLSGRECTRIAVLKKLSVTKIAATTRATATGMLTVPMKLAVMATIGEIVVTGAEDTEWLDTGGTK</sequence>
<dbReference type="GeneID" id="91565090"/>
<accession>A0AB38TK62</accession>
<keyword evidence="2" id="KW-1185">Reference proteome</keyword>
<protein>
    <submittedName>
        <fullName evidence="1">Uncharacterized protein</fullName>
    </submittedName>
</protein>
<evidence type="ECO:0000313" key="1">
    <source>
        <dbReference type="EMBL" id="UTU55350.1"/>
    </source>
</evidence>
<dbReference type="Proteomes" id="UP001060070">
    <property type="component" value="Plasmid unnamed"/>
</dbReference>
<dbReference type="EMBL" id="CP088148">
    <property type="protein sequence ID" value="UTU55350.1"/>
    <property type="molecule type" value="Genomic_DNA"/>
</dbReference>
<organism evidence="1 2">
    <name type="scientific">Mesorhizobium ciceri</name>
    <dbReference type="NCBI Taxonomy" id="39645"/>
    <lineage>
        <taxon>Bacteria</taxon>
        <taxon>Pseudomonadati</taxon>
        <taxon>Pseudomonadota</taxon>
        <taxon>Alphaproteobacteria</taxon>
        <taxon>Hyphomicrobiales</taxon>
        <taxon>Phyllobacteriaceae</taxon>
        <taxon>Mesorhizobium</taxon>
    </lineage>
</organism>
<evidence type="ECO:0000313" key="2">
    <source>
        <dbReference type="Proteomes" id="UP001060070"/>
    </source>
</evidence>